<evidence type="ECO:0000256" key="4">
    <source>
        <dbReference type="ARBA" id="ARBA00023052"/>
    </source>
</evidence>
<gene>
    <name evidence="6" type="ORF">UT84_C0018G0009</name>
</gene>
<dbReference type="AlphaFoldDB" id="A0A0G0RBT4"/>
<dbReference type="PANTHER" id="PTHR43825">
    <property type="entry name" value="PYRUVATE DEHYDROGENASE E1 COMPONENT"/>
    <property type="match status" value="1"/>
</dbReference>
<comment type="similarity">
    <text evidence="2">Belongs to the transketolase family.</text>
</comment>
<dbReference type="InterPro" id="IPR029061">
    <property type="entry name" value="THDP-binding"/>
</dbReference>
<dbReference type="EMBL" id="LBYI01000018">
    <property type="protein sequence ID" value="KKR49853.1"/>
    <property type="molecule type" value="Genomic_DNA"/>
</dbReference>
<sequence length="331" mass="36150">MINKNLHLSENIFKEDSELKATRDGFGEGLVEAGEKDERVVVLSADVDESVRVQIFKGKYPHRFIEMGVAEQAMATVAAGMANYGKIPFICSYAVFSPGRNWEQIRTTVCINNVPVKVAGHHAGLLTGPDGATHEALEDIALMRVLPNMVVVVPCDVVEAKKATVEIAGNRKPSYIRLSREKTHVMTASKTPFKIGRAEIFWESKDPKVTIIACGHMVYQALLAAKKLAESKIEVMVINCHTIKPLDEQAIVRAAKTSGAVVTVEDHQIAGGLGGAVAEVLSRNFPVPMEYVGVTDAFGQSGNPKELLEKYNLTSNDIIKAVMKIIKRRNV</sequence>
<dbReference type="FunFam" id="3.40.50.970:FF:000129">
    <property type="entry name" value="Transketolase"/>
    <property type="match status" value="1"/>
</dbReference>
<dbReference type="PANTHER" id="PTHR43825:SF1">
    <property type="entry name" value="TRANSKETOLASE-LIKE PYRIMIDINE-BINDING DOMAIN-CONTAINING PROTEIN"/>
    <property type="match status" value="1"/>
</dbReference>
<keyword evidence="4" id="KW-0786">Thiamine pyrophosphate</keyword>
<dbReference type="Gene3D" id="3.40.50.920">
    <property type="match status" value="1"/>
</dbReference>
<feature type="domain" description="Transketolase-like pyrimidine-binding" evidence="5">
    <location>
        <begin position="20"/>
        <end position="185"/>
    </location>
</feature>
<dbReference type="Gene3D" id="3.40.50.970">
    <property type="match status" value="1"/>
</dbReference>
<proteinExistence type="inferred from homology"/>
<reference evidence="6 7" key="1">
    <citation type="journal article" date="2015" name="Nature">
        <title>rRNA introns, odd ribosomes, and small enigmatic genomes across a large radiation of phyla.</title>
        <authorList>
            <person name="Brown C.T."/>
            <person name="Hug L.A."/>
            <person name="Thomas B.C."/>
            <person name="Sharon I."/>
            <person name="Castelle C.J."/>
            <person name="Singh A."/>
            <person name="Wilkins M.J."/>
            <person name="Williams K.H."/>
            <person name="Banfield J.F."/>
        </authorList>
    </citation>
    <scope>NUCLEOTIDE SEQUENCE [LARGE SCALE GENOMIC DNA]</scope>
</reference>
<dbReference type="PROSITE" id="PS00802">
    <property type="entry name" value="TRANSKETOLASE_2"/>
    <property type="match status" value="1"/>
</dbReference>
<evidence type="ECO:0000259" key="5">
    <source>
        <dbReference type="SMART" id="SM00861"/>
    </source>
</evidence>
<evidence type="ECO:0000313" key="6">
    <source>
        <dbReference type="EMBL" id="KKR49853.1"/>
    </source>
</evidence>
<dbReference type="InterPro" id="IPR033248">
    <property type="entry name" value="Transketolase_C"/>
</dbReference>
<keyword evidence="3" id="KW-0808">Transferase</keyword>
<dbReference type="InterPro" id="IPR005475">
    <property type="entry name" value="Transketolase-like_Pyr-bd"/>
</dbReference>
<dbReference type="PATRIC" id="fig|1618405.3.peg.681"/>
<evidence type="ECO:0000313" key="7">
    <source>
        <dbReference type="Proteomes" id="UP000034531"/>
    </source>
</evidence>
<dbReference type="SUPFAM" id="SSF52922">
    <property type="entry name" value="TK C-terminal domain-like"/>
    <property type="match status" value="1"/>
</dbReference>
<dbReference type="Pfam" id="PF02779">
    <property type="entry name" value="Transket_pyr"/>
    <property type="match status" value="1"/>
</dbReference>
<comment type="cofactor">
    <cofactor evidence="1">
        <name>thiamine diphosphate</name>
        <dbReference type="ChEBI" id="CHEBI:58937"/>
    </cofactor>
</comment>
<dbReference type="SMART" id="SM00861">
    <property type="entry name" value="Transket_pyr"/>
    <property type="match status" value="1"/>
</dbReference>
<dbReference type="InterPro" id="IPR051157">
    <property type="entry name" value="PDH/Transketolase"/>
</dbReference>
<evidence type="ECO:0000256" key="3">
    <source>
        <dbReference type="ARBA" id="ARBA00022679"/>
    </source>
</evidence>
<accession>A0A0G0RBT4</accession>
<dbReference type="Pfam" id="PF02780">
    <property type="entry name" value="Transketolase_C"/>
    <property type="match status" value="1"/>
</dbReference>
<evidence type="ECO:0000256" key="1">
    <source>
        <dbReference type="ARBA" id="ARBA00001964"/>
    </source>
</evidence>
<dbReference type="InterPro" id="IPR020826">
    <property type="entry name" value="Transketolase_BS"/>
</dbReference>
<organism evidence="6 7">
    <name type="scientific">Candidatus Curtissbacteria bacterium GW2011_GWA1_40_16</name>
    <dbReference type="NCBI Taxonomy" id="1618405"/>
    <lineage>
        <taxon>Bacteria</taxon>
        <taxon>Candidatus Curtissiibacteriota</taxon>
    </lineage>
</organism>
<dbReference type="GO" id="GO:0016740">
    <property type="term" value="F:transferase activity"/>
    <property type="evidence" value="ECO:0007669"/>
    <property type="project" value="UniProtKB-KW"/>
</dbReference>
<dbReference type="SUPFAM" id="SSF52518">
    <property type="entry name" value="Thiamin diphosphate-binding fold (THDP-binding)"/>
    <property type="match status" value="1"/>
</dbReference>
<protein>
    <submittedName>
        <fullName evidence="6">Transketolase, central region</fullName>
    </submittedName>
</protein>
<dbReference type="InterPro" id="IPR009014">
    <property type="entry name" value="Transketo_C/PFOR_II"/>
</dbReference>
<comment type="caution">
    <text evidence="6">The sequence shown here is derived from an EMBL/GenBank/DDBJ whole genome shotgun (WGS) entry which is preliminary data.</text>
</comment>
<dbReference type="CDD" id="cd07033">
    <property type="entry name" value="TPP_PYR_DXS_TK_like"/>
    <property type="match status" value="1"/>
</dbReference>
<name>A0A0G0RBT4_9BACT</name>
<evidence type="ECO:0000256" key="2">
    <source>
        <dbReference type="ARBA" id="ARBA00007131"/>
    </source>
</evidence>
<dbReference type="Proteomes" id="UP000034531">
    <property type="component" value="Unassembled WGS sequence"/>
</dbReference>